<dbReference type="CDD" id="cd01045">
    <property type="entry name" value="Ferritin_like_AB"/>
    <property type="match status" value="1"/>
</dbReference>
<dbReference type="Proteomes" id="UP000779900">
    <property type="component" value="Unassembled WGS sequence"/>
</dbReference>
<sequence>MTQTRDQLLAGLKEAILAEQTGFQFYTVAAANTTDARGREIFQQMAREETEHQQWLSRQYGHLVGGTPWEEMKPVPHSDLSGPSPIFSDELRSRIGEAHWEMTALSVGLALEEATAIRYQRLAQAAEQPEVRRFFDELAKWEESHAEALRRQSGLLKESYWHEAGFAPF</sequence>
<dbReference type="EMBL" id="VGIR01000031">
    <property type="protein sequence ID" value="MBM3331479.1"/>
    <property type="molecule type" value="Genomic_DNA"/>
</dbReference>
<dbReference type="Pfam" id="PF02915">
    <property type="entry name" value="Rubrerythrin"/>
    <property type="match status" value="1"/>
</dbReference>
<evidence type="ECO:0000313" key="2">
    <source>
        <dbReference type="EMBL" id="MBM3331479.1"/>
    </source>
</evidence>
<protein>
    <recommendedName>
        <fullName evidence="1">Rubrerythrin diiron-binding domain-containing protein</fullName>
    </recommendedName>
</protein>
<dbReference type="InterPro" id="IPR009078">
    <property type="entry name" value="Ferritin-like_SF"/>
</dbReference>
<proteinExistence type="predicted"/>
<dbReference type="InterPro" id="IPR003251">
    <property type="entry name" value="Rr_diiron-bd_dom"/>
</dbReference>
<dbReference type="AlphaFoldDB" id="A0A937XHH5"/>
<reference evidence="2" key="1">
    <citation type="submission" date="2019-03" db="EMBL/GenBank/DDBJ databases">
        <title>Lake Tanganyika Metagenome-Assembled Genomes (MAGs).</title>
        <authorList>
            <person name="Tran P."/>
        </authorList>
    </citation>
    <scope>NUCLEOTIDE SEQUENCE</scope>
    <source>
        <strain evidence="2">K_DeepCast_150m_m2_040</strain>
    </source>
</reference>
<comment type="caution">
    <text evidence="2">The sequence shown here is derived from an EMBL/GenBank/DDBJ whole genome shotgun (WGS) entry which is preliminary data.</text>
</comment>
<dbReference type="SUPFAM" id="SSF47240">
    <property type="entry name" value="Ferritin-like"/>
    <property type="match status" value="1"/>
</dbReference>
<dbReference type="GO" id="GO:0016491">
    <property type="term" value="F:oxidoreductase activity"/>
    <property type="evidence" value="ECO:0007669"/>
    <property type="project" value="InterPro"/>
</dbReference>
<evidence type="ECO:0000313" key="3">
    <source>
        <dbReference type="Proteomes" id="UP000779900"/>
    </source>
</evidence>
<dbReference type="InterPro" id="IPR012347">
    <property type="entry name" value="Ferritin-like"/>
</dbReference>
<dbReference type="GO" id="GO:0046872">
    <property type="term" value="F:metal ion binding"/>
    <property type="evidence" value="ECO:0007669"/>
    <property type="project" value="InterPro"/>
</dbReference>
<organism evidence="2 3">
    <name type="scientific">candidate division WOR-3 bacterium</name>
    <dbReference type="NCBI Taxonomy" id="2052148"/>
    <lineage>
        <taxon>Bacteria</taxon>
        <taxon>Bacteria division WOR-3</taxon>
    </lineage>
</organism>
<accession>A0A937XHH5</accession>
<dbReference type="Gene3D" id="1.20.1260.10">
    <property type="match status" value="1"/>
</dbReference>
<feature type="domain" description="Rubrerythrin diiron-binding" evidence="1">
    <location>
        <begin position="12"/>
        <end position="151"/>
    </location>
</feature>
<name>A0A937XHH5_UNCW3</name>
<evidence type="ECO:0000259" key="1">
    <source>
        <dbReference type="Pfam" id="PF02915"/>
    </source>
</evidence>
<gene>
    <name evidence="2" type="ORF">FJY68_06450</name>
</gene>